<dbReference type="GO" id="GO:0016787">
    <property type="term" value="F:hydrolase activity"/>
    <property type="evidence" value="ECO:0007669"/>
    <property type="project" value="UniProtKB-UniRule"/>
</dbReference>
<evidence type="ECO:0000256" key="1">
    <source>
        <dbReference type="ARBA" id="ARBA00022801"/>
    </source>
</evidence>
<evidence type="ECO:0000256" key="3">
    <source>
        <dbReference type="ARBA" id="ARBA00023098"/>
    </source>
</evidence>
<keyword evidence="3 4" id="KW-0443">Lipid metabolism</keyword>
<evidence type="ECO:0000256" key="2">
    <source>
        <dbReference type="ARBA" id="ARBA00022963"/>
    </source>
</evidence>
<evidence type="ECO:0000256" key="4">
    <source>
        <dbReference type="PROSITE-ProRule" id="PRU01161"/>
    </source>
</evidence>
<proteinExistence type="predicted"/>
<feature type="active site" description="Proton acceptor" evidence="4">
    <location>
        <position position="158"/>
    </location>
</feature>
<comment type="caution">
    <text evidence="4">Lacks conserved residue(s) required for the propagation of feature annotation.</text>
</comment>
<organism evidence="6 7">
    <name type="scientific">Poseidonibacter parvus</name>
    <dbReference type="NCBI Taxonomy" id="1850254"/>
    <lineage>
        <taxon>Bacteria</taxon>
        <taxon>Pseudomonadati</taxon>
        <taxon>Campylobacterota</taxon>
        <taxon>Epsilonproteobacteria</taxon>
        <taxon>Campylobacterales</taxon>
        <taxon>Arcobacteraceae</taxon>
        <taxon>Poseidonibacter</taxon>
    </lineage>
</organism>
<feature type="short sequence motif" description="DGA/G" evidence="4">
    <location>
        <begin position="158"/>
        <end position="160"/>
    </location>
</feature>
<dbReference type="Pfam" id="PF01734">
    <property type="entry name" value="Patatin"/>
    <property type="match status" value="1"/>
</dbReference>
<dbReference type="RefSeq" id="WP_076084588.1">
    <property type="nucleotide sequence ID" value="NZ_CP019070.1"/>
</dbReference>
<dbReference type="SUPFAM" id="SSF52151">
    <property type="entry name" value="FabD/lysophospholipase-like"/>
    <property type="match status" value="1"/>
</dbReference>
<evidence type="ECO:0000259" key="5">
    <source>
        <dbReference type="PROSITE" id="PS51635"/>
    </source>
</evidence>
<dbReference type="InterPro" id="IPR002641">
    <property type="entry name" value="PNPLA_dom"/>
</dbReference>
<feature type="active site" description="Nucleophile" evidence="4">
    <location>
        <position position="44"/>
    </location>
</feature>
<sequence>MINKKKKTVSLVLGSGGARGYAHIGVIKELISNDYEIKSISGSSIGALIGGLYAAGKLEEYEEWVLNFDVFDILKLVDFSFNRSGMINGEKVFNKIEEMIGDVNIEDLPISFTATATDITNRKQIWLQKGSLKDAIRASIAIPTVFTPKKLNDKELFDGGILNPLPIIPTISEFTDLLIAVDLNSSTNVLSKHKHIFEKEKKGIKENISNFFKLNISKKEELSYFEIINKSIETMQEVISRYQLASHQPDIMINIPNKCCEFYDFQKAKELITYGSTITKEILEDTDK</sequence>
<reference evidence="6 7" key="1">
    <citation type="submission" date="2017-01" db="EMBL/GenBank/DDBJ databases">
        <title>Genome sequencing of Arcobacter sp. LPB0137.</title>
        <authorList>
            <person name="Lee G.-W."/>
            <person name="Yi H."/>
        </authorList>
    </citation>
    <scope>NUCLEOTIDE SEQUENCE [LARGE SCALE GENOMIC DNA]</scope>
    <source>
        <strain evidence="6 7">LPB0137</strain>
    </source>
</reference>
<name>A0A1P8KKF6_9BACT</name>
<dbReference type="STRING" id="1850254.LPB137_03825"/>
<keyword evidence="2 4" id="KW-0442">Lipid degradation</keyword>
<dbReference type="InterPro" id="IPR016035">
    <property type="entry name" value="Acyl_Trfase/lysoPLipase"/>
</dbReference>
<dbReference type="EMBL" id="CP019070">
    <property type="protein sequence ID" value="APW65024.1"/>
    <property type="molecule type" value="Genomic_DNA"/>
</dbReference>
<keyword evidence="7" id="KW-1185">Reference proteome</keyword>
<dbReference type="PANTHER" id="PTHR14226">
    <property type="entry name" value="NEUROPATHY TARGET ESTERASE/SWISS CHEESE D.MELANOGASTER"/>
    <property type="match status" value="1"/>
</dbReference>
<dbReference type="PANTHER" id="PTHR14226:SF76">
    <property type="entry name" value="NTE FAMILY PROTEIN RSSA"/>
    <property type="match status" value="1"/>
</dbReference>
<dbReference type="Gene3D" id="3.40.1090.10">
    <property type="entry name" value="Cytosolic phospholipase A2 catalytic domain"/>
    <property type="match status" value="2"/>
</dbReference>
<keyword evidence="1 4" id="KW-0378">Hydrolase</keyword>
<dbReference type="KEGG" id="alp:LPB137_03825"/>
<dbReference type="AlphaFoldDB" id="A0A1P8KKF6"/>
<dbReference type="GO" id="GO:0016042">
    <property type="term" value="P:lipid catabolic process"/>
    <property type="evidence" value="ECO:0007669"/>
    <property type="project" value="UniProtKB-UniRule"/>
</dbReference>
<accession>A0A1P8KKF6</accession>
<feature type="domain" description="PNPLA" evidence="5">
    <location>
        <begin position="11"/>
        <end position="171"/>
    </location>
</feature>
<evidence type="ECO:0000313" key="7">
    <source>
        <dbReference type="Proteomes" id="UP000186074"/>
    </source>
</evidence>
<protein>
    <submittedName>
        <fullName evidence="6">Patatin</fullName>
    </submittedName>
</protein>
<dbReference type="Proteomes" id="UP000186074">
    <property type="component" value="Chromosome"/>
</dbReference>
<gene>
    <name evidence="6" type="ORF">LPB137_03825</name>
</gene>
<dbReference type="InterPro" id="IPR050301">
    <property type="entry name" value="NTE"/>
</dbReference>
<evidence type="ECO:0000313" key="6">
    <source>
        <dbReference type="EMBL" id="APW65024.1"/>
    </source>
</evidence>
<feature type="short sequence motif" description="GXSXG" evidence="4">
    <location>
        <begin position="42"/>
        <end position="46"/>
    </location>
</feature>
<dbReference type="PROSITE" id="PS51635">
    <property type="entry name" value="PNPLA"/>
    <property type="match status" value="1"/>
</dbReference>